<dbReference type="InterPro" id="IPR004883">
    <property type="entry name" value="LOB"/>
</dbReference>
<reference evidence="3" key="1">
    <citation type="submission" date="2021-03" db="EMBL/GenBank/DDBJ databases">
        <authorList>
            <person name="Li Z."/>
            <person name="Yang C."/>
        </authorList>
    </citation>
    <scope>NUCLEOTIDE SEQUENCE</scope>
    <source>
        <strain evidence="3">Dzin_1.0</strain>
        <tissue evidence="3">Leaf</tissue>
    </source>
</reference>
<dbReference type="EMBL" id="JAGGNH010000001">
    <property type="protein sequence ID" value="KAJ0985136.1"/>
    <property type="molecule type" value="Genomic_DNA"/>
</dbReference>
<keyword evidence="4" id="KW-1185">Reference proteome</keyword>
<feature type="domain" description="LOB" evidence="2">
    <location>
        <begin position="9"/>
        <end position="110"/>
    </location>
</feature>
<dbReference type="PANTHER" id="PTHR31301:SF153">
    <property type="entry name" value="LOB DOMAIN-CONTAINING PROTEIN 26"/>
    <property type="match status" value="1"/>
</dbReference>
<dbReference type="PROSITE" id="PS50891">
    <property type="entry name" value="LOB"/>
    <property type="match status" value="1"/>
</dbReference>
<accession>A0A9D5D4S0</accession>
<dbReference type="AlphaFoldDB" id="A0A9D5D4S0"/>
<sequence>MSSDHSNQRRCAACRHLRRRCSEDCILSPYFPASDPHRFASVHRIFGASNVARMLQQVAVHERREAAESISREAYWRAQDPVYGSVGIISMLHHEINMAQRELARTQAHIAIYTSRQNYSLPQPPPPPPPLQQQQQNLTPDTTFLDLQHHLPDLF</sequence>
<evidence type="ECO:0000259" key="2">
    <source>
        <dbReference type="PROSITE" id="PS50891"/>
    </source>
</evidence>
<dbReference type="PANTHER" id="PTHR31301">
    <property type="entry name" value="LOB DOMAIN-CONTAINING PROTEIN 4-RELATED"/>
    <property type="match status" value="1"/>
</dbReference>
<dbReference type="Pfam" id="PF03195">
    <property type="entry name" value="LOB"/>
    <property type="match status" value="1"/>
</dbReference>
<protein>
    <recommendedName>
        <fullName evidence="2">LOB domain-containing protein</fullName>
    </recommendedName>
</protein>
<evidence type="ECO:0000256" key="1">
    <source>
        <dbReference type="ARBA" id="ARBA00005474"/>
    </source>
</evidence>
<dbReference type="Proteomes" id="UP001085076">
    <property type="component" value="Miscellaneous, Linkage group lg01"/>
</dbReference>
<comment type="caution">
    <text evidence="3">The sequence shown here is derived from an EMBL/GenBank/DDBJ whole genome shotgun (WGS) entry which is preliminary data.</text>
</comment>
<evidence type="ECO:0000313" key="4">
    <source>
        <dbReference type="Proteomes" id="UP001085076"/>
    </source>
</evidence>
<gene>
    <name evidence="3" type="ORF">J5N97_003492</name>
</gene>
<dbReference type="OrthoDB" id="684652at2759"/>
<comment type="similarity">
    <text evidence="1">Belongs to the LOB domain-containing protein family.</text>
</comment>
<evidence type="ECO:0000313" key="3">
    <source>
        <dbReference type="EMBL" id="KAJ0985136.1"/>
    </source>
</evidence>
<name>A0A9D5D4S0_9LILI</name>
<reference evidence="3" key="2">
    <citation type="journal article" date="2022" name="Hortic Res">
        <title>The genome of Dioscorea zingiberensis sheds light on the biosynthesis, origin and evolution of the medicinally important diosgenin saponins.</title>
        <authorList>
            <person name="Li Y."/>
            <person name="Tan C."/>
            <person name="Li Z."/>
            <person name="Guo J."/>
            <person name="Li S."/>
            <person name="Chen X."/>
            <person name="Wang C."/>
            <person name="Dai X."/>
            <person name="Yang H."/>
            <person name="Song W."/>
            <person name="Hou L."/>
            <person name="Xu J."/>
            <person name="Tong Z."/>
            <person name="Xu A."/>
            <person name="Yuan X."/>
            <person name="Wang W."/>
            <person name="Yang Q."/>
            <person name="Chen L."/>
            <person name="Sun Z."/>
            <person name="Wang K."/>
            <person name="Pan B."/>
            <person name="Chen J."/>
            <person name="Bao Y."/>
            <person name="Liu F."/>
            <person name="Qi X."/>
            <person name="Gang D.R."/>
            <person name="Wen J."/>
            <person name="Li J."/>
        </authorList>
    </citation>
    <scope>NUCLEOTIDE SEQUENCE</scope>
    <source>
        <strain evidence="3">Dzin_1.0</strain>
    </source>
</reference>
<proteinExistence type="inferred from homology"/>
<organism evidence="3 4">
    <name type="scientific">Dioscorea zingiberensis</name>
    <dbReference type="NCBI Taxonomy" id="325984"/>
    <lineage>
        <taxon>Eukaryota</taxon>
        <taxon>Viridiplantae</taxon>
        <taxon>Streptophyta</taxon>
        <taxon>Embryophyta</taxon>
        <taxon>Tracheophyta</taxon>
        <taxon>Spermatophyta</taxon>
        <taxon>Magnoliopsida</taxon>
        <taxon>Liliopsida</taxon>
        <taxon>Dioscoreales</taxon>
        <taxon>Dioscoreaceae</taxon>
        <taxon>Dioscorea</taxon>
    </lineage>
</organism>